<organism evidence="1 2">
    <name type="scientific">Prorocentrum cordatum</name>
    <dbReference type="NCBI Taxonomy" id="2364126"/>
    <lineage>
        <taxon>Eukaryota</taxon>
        <taxon>Sar</taxon>
        <taxon>Alveolata</taxon>
        <taxon>Dinophyceae</taxon>
        <taxon>Prorocentrales</taxon>
        <taxon>Prorocentraceae</taxon>
        <taxon>Prorocentrum</taxon>
    </lineage>
</organism>
<proteinExistence type="predicted"/>
<comment type="caution">
    <text evidence="1">The sequence shown here is derived from an EMBL/GenBank/DDBJ whole genome shotgun (WGS) entry which is preliminary data.</text>
</comment>
<evidence type="ECO:0000313" key="1">
    <source>
        <dbReference type="EMBL" id="CAK0896625.1"/>
    </source>
</evidence>
<gene>
    <name evidence="1" type="ORF">PCOR1329_LOCUS75037</name>
</gene>
<keyword evidence="2" id="KW-1185">Reference proteome</keyword>
<dbReference type="Proteomes" id="UP001189429">
    <property type="component" value="Unassembled WGS sequence"/>
</dbReference>
<protein>
    <submittedName>
        <fullName evidence="1">Uncharacterized protein</fullName>
    </submittedName>
</protein>
<accession>A0ABN9XB00</accession>
<dbReference type="EMBL" id="CAUYUJ010020215">
    <property type="protein sequence ID" value="CAK0896625.1"/>
    <property type="molecule type" value="Genomic_DNA"/>
</dbReference>
<evidence type="ECO:0000313" key="2">
    <source>
        <dbReference type="Proteomes" id="UP001189429"/>
    </source>
</evidence>
<sequence length="247" mass="25768">MPSPGSWTRGPRRSSPTRLQETVTGLQEMVGGTPSRLSDQALEANHVIQQIRNSVSSLAGTEQTQGRQFGALQATVDTTSGNLLATRQLLEGVLVSGGVRWQAPPEEAGALGALGVPGMAGPAGVTAAHVAAAPSAPTPLFGQFVDAELHSRALGVLGFGVGRADMQQLAAAISTAGLAQITFPEWWVSVQTTKTMIQWKAKATAYGCPEGAVNELTSFRLVGQALFSNVVSDGTWHSSSMQHVILQ</sequence>
<reference evidence="1" key="1">
    <citation type="submission" date="2023-10" db="EMBL/GenBank/DDBJ databases">
        <authorList>
            <person name="Chen Y."/>
            <person name="Shah S."/>
            <person name="Dougan E. K."/>
            <person name="Thang M."/>
            <person name="Chan C."/>
        </authorList>
    </citation>
    <scope>NUCLEOTIDE SEQUENCE [LARGE SCALE GENOMIC DNA]</scope>
</reference>
<name>A0ABN9XB00_9DINO</name>